<organism evidence="1 2">
    <name type="scientific">Peronosclerospora sorghi</name>
    <dbReference type="NCBI Taxonomy" id="230839"/>
    <lineage>
        <taxon>Eukaryota</taxon>
        <taxon>Sar</taxon>
        <taxon>Stramenopiles</taxon>
        <taxon>Oomycota</taxon>
        <taxon>Peronosporomycetes</taxon>
        <taxon>Peronosporales</taxon>
        <taxon>Peronosporaceae</taxon>
        <taxon>Peronosclerospora</taxon>
    </lineage>
</organism>
<proteinExistence type="predicted"/>
<dbReference type="Proteomes" id="UP001163321">
    <property type="component" value="Chromosome 11"/>
</dbReference>
<name>A0ACC0WMS4_9STRA</name>
<gene>
    <name evidence="1" type="ORF">PsorP6_017768</name>
</gene>
<keyword evidence="2" id="KW-1185">Reference proteome</keyword>
<evidence type="ECO:0000313" key="2">
    <source>
        <dbReference type="Proteomes" id="UP001163321"/>
    </source>
</evidence>
<accession>A0ACC0WMS4</accession>
<protein>
    <submittedName>
        <fullName evidence="1">Uncharacterized protein</fullName>
    </submittedName>
</protein>
<comment type="caution">
    <text evidence="1">The sequence shown here is derived from an EMBL/GenBank/DDBJ whole genome shotgun (WGS) entry which is preliminary data.</text>
</comment>
<sequence>MEHITTFRGLNAEAKSQIAGYIHDPAMRNRLIAQTIREQFPEFIFTSSDVKNSRDSAKQTALGGYTPTQAMCRDIDQREGVEYTVKWLGGNPNIHKMEDLYVTHKFGIRMLKITLGTVIVMTPFDNSAPIACGLINTELEAGFDCLMEQYREHRARVTDDNLFTATTDTDTAMRNALRKLLPDTQLQLCNFSLEQESGLEHLPEVGREEGVAPSSIARIGPGRTFQRRQEQRVDQSPPRFLGVDQVEFSKAGIWAQWEIVSTRETASEFQAEWDKMLVLFAAQTEIVKYFNRQIKPTIREWSHCFTRFNLNFGHRTTSPVESANRMLKSYGLSENSTLDETMKLYFDMVKPMKRGYEEAIFKRG</sequence>
<reference evidence="1 2" key="1">
    <citation type="journal article" date="2022" name="bioRxiv">
        <title>The genome of the oomycete Peronosclerospora sorghi, a cosmopolitan pathogen of maize and sorghum, is inflated with dispersed pseudogenes.</title>
        <authorList>
            <person name="Fletcher K."/>
            <person name="Martin F."/>
            <person name="Isakeit T."/>
            <person name="Cavanaugh K."/>
            <person name="Magill C."/>
            <person name="Michelmore R."/>
        </authorList>
    </citation>
    <scope>NUCLEOTIDE SEQUENCE [LARGE SCALE GENOMIC DNA]</scope>
    <source>
        <strain evidence="1">P6</strain>
    </source>
</reference>
<dbReference type="EMBL" id="CM047590">
    <property type="protein sequence ID" value="KAI9919324.1"/>
    <property type="molecule type" value="Genomic_DNA"/>
</dbReference>
<evidence type="ECO:0000313" key="1">
    <source>
        <dbReference type="EMBL" id="KAI9919324.1"/>
    </source>
</evidence>